<dbReference type="EMBL" id="GBXM01042925">
    <property type="protein sequence ID" value="JAH65652.1"/>
    <property type="molecule type" value="Transcribed_RNA"/>
</dbReference>
<reference evidence="1" key="1">
    <citation type="submission" date="2014-11" db="EMBL/GenBank/DDBJ databases">
        <authorList>
            <person name="Amaro Gonzalez C."/>
        </authorList>
    </citation>
    <scope>NUCLEOTIDE SEQUENCE</scope>
</reference>
<reference evidence="1" key="2">
    <citation type="journal article" date="2015" name="Fish Shellfish Immunol.">
        <title>Early steps in the European eel (Anguilla anguilla)-Vibrio vulnificus interaction in the gills: Role of the RtxA13 toxin.</title>
        <authorList>
            <person name="Callol A."/>
            <person name="Pajuelo D."/>
            <person name="Ebbesson L."/>
            <person name="Teles M."/>
            <person name="MacKenzie S."/>
            <person name="Amaro C."/>
        </authorList>
    </citation>
    <scope>NUCLEOTIDE SEQUENCE</scope>
</reference>
<accession>A0A0E9UIS8</accession>
<name>A0A0E9UIS8_ANGAN</name>
<dbReference type="AlphaFoldDB" id="A0A0E9UIS8"/>
<evidence type="ECO:0000313" key="1">
    <source>
        <dbReference type="EMBL" id="JAH65652.1"/>
    </source>
</evidence>
<organism evidence="1">
    <name type="scientific">Anguilla anguilla</name>
    <name type="common">European freshwater eel</name>
    <name type="synonym">Muraena anguilla</name>
    <dbReference type="NCBI Taxonomy" id="7936"/>
    <lineage>
        <taxon>Eukaryota</taxon>
        <taxon>Metazoa</taxon>
        <taxon>Chordata</taxon>
        <taxon>Craniata</taxon>
        <taxon>Vertebrata</taxon>
        <taxon>Euteleostomi</taxon>
        <taxon>Actinopterygii</taxon>
        <taxon>Neopterygii</taxon>
        <taxon>Teleostei</taxon>
        <taxon>Anguilliformes</taxon>
        <taxon>Anguillidae</taxon>
        <taxon>Anguilla</taxon>
    </lineage>
</organism>
<proteinExistence type="predicted"/>
<protein>
    <submittedName>
        <fullName evidence="1">Uncharacterized protein</fullName>
    </submittedName>
</protein>
<sequence length="35" mass="3971">MDVTAFPFGKKTPLSLRSTVGFFFYLSIWPSSSRV</sequence>